<organism evidence="3">
    <name type="scientific">Lygus hesperus</name>
    <name type="common">Western plant bug</name>
    <dbReference type="NCBI Taxonomy" id="30085"/>
    <lineage>
        <taxon>Eukaryota</taxon>
        <taxon>Metazoa</taxon>
        <taxon>Ecdysozoa</taxon>
        <taxon>Arthropoda</taxon>
        <taxon>Hexapoda</taxon>
        <taxon>Insecta</taxon>
        <taxon>Pterygota</taxon>
        <taxon>Neoptera</taxon>
        <taxon>Paraneoptera</taxon>
        <taxon>Hemiptera</taxon>
        <taxon>Heteroptera</taxon>
        <taxon>Panheteroptera</taxon>
        <taxon>Cimicomorpha</taxon>
        <taxon>Miridae</taxon>
        <taxon>Mirini</taxon>
        <taxon>Lygus</taxon>
    </lineage>
</organism>
<proteinExistence type="predicted"/>
<dbReference type="Gene3D" id="3.10.100.10">
    <property type="entry name" value="Mannose-Binding Protein A, subunit A"/>
    <property type="match status" value="1"/>
</dbReference>
<dbReference type="InterPro" id="IPR016187">
    <property type="entry name" value="CTDL_fold"/>
</dbReference>
<dbReference type="PROSITE" id="PS50041">
    <property type="entry name" value="C_TYPE_LECTIN_2"/>
    <property type="match status" value="1"/>
</dbReference>
<reference evidence="3" key="1">
    <citation type="journal article" date="2016" name="Gigascience">
        <title>De novo construction of an expanded transcriptome assembly for the western tarnished plant bug, Lygus hesperus.</title>
        <authorList>
            <person name="Tassone E.E."/>
            <person name="Geib S.M."/>
            <person name="Hall B."/>
            <person name="Fabrick J.A."/>
            <person name="Brent C.S."/>
            <person name="Hull J.J."/>
        </authorList>
    </citation>
    <scope>NUCLEOTIDE SEQUENCE</scope>
</reference>
<dbReference type="InterPro" id="IPR016186">
    <property type="entry name" value="C-type_lectin-like/link_sf"/>
</dbReference>
<dbReference type="SUPFAM" id="SSF56436">
    <property type="entry name" value="C-type lectin-like"/>
    <property type="match status" value="1"/>
</dbReference>
<feature type="chain" id="PRO_5007527862" evidence="1">
    <location>
        <begin position="25"/>
        <end position="172"/>
    </location>
</feature>
<keyword evidence="1" id="KW-0732">Signal</keyword>
<dbReference type="SMART" id="SM00034">
    <property type="entry name" value="CLECT"/>
    <property type="match status" value="1"/>
</dbReference>
<dbReference type="PANTHER" id="PTHR22803">
    <property type="entry name" value="MANNOSE, PHOSPHOLIPASE, LECTIN RECEPTOR RELATED"/>
    <property type="match status" value="1"/>
</dbReference>
<dbReference type="CDD" id="cd00037">
    <property type="entry name" value="CLECT"/>
    <property type="match status" value="1"/>
</dbReference>
<evidence type="ECO:0000256" key="1">
    <source>
        <dbReference type="SAM" id="SignalP"/>
    </source>
</evidence>
<dbReference type="InterPro" id="IPR050111">
    <property type="entry name" value="C-type_lectin/snaclec_domain"/>
</dbReference>
<feature type="signal peptide" evidence="1">
    <location>
        <begin position="1"/>
        <end position="24"/>
    </location>
</feature>
<dbReference type="EMBL" id="GDHC01001499">
    <property type="protein sequence ID" value="JAQ17130.1"/>
    <property type="molecule type" value="Transcribed_RNA"/>
</dbReference>
<sequence length="172" mass="19583">MKGTFKMLLFAAVYLAATKAVSTALSSTLNEPPANYYSRRRTFEVIISQQMTWYDSMIYCKSRQGDLATIRSQEENDEVVELIGKTGLAAGPAVSVGFWLGGARLASSSDWFWMTDGDTTKRYENFHDGEPYMDDGKFTAILYWYRPKTRGTTAIRWDADPITTPWYLVCEY</sequence>
<dbReference type="AlphaFoldDB" id="A0A146MEU7"/>
<dbReference type="InterPro" id="IPR001304">
    <property type="entry name" value="C-type_lectin-like"/>
</dbReference>
<evidence type="ECO:0000313" key="3">
    <source>
        <dbReference type="EMBL" id="JAQ17130.1"/>
    </source>
</evidence>
<protein>
    <submittedName>
        <fullName evidence="3">Perlucin-like protein</fullName>
    </submittedName>
</protein>
<gene>
    <name evidence="3" type="primary">PLCL_4</name>
    <name evidence="3" type="ORF">g.45304</name>
</gene>
<feature type="domain" description="C-type lectin" evidence="2">
    <location>
        <begin position="38"/>
        <end position="171"/>
    </location>
</feature>
<evidence type="ECO:0000259" key="2">
    <source>
        <dbReference type="PROSITE" id="PS50041"/>
    </source>
</evidence>
<dbReference type="Pfam" id="PF00059">
    <property type="entry name" value="Lectin_C"/>
    <property type="match status" value="1"/>
</dbReference>
<name>A0A146MEU7_LYGHE</name>
<accession>A0A146MEU7</accession>